<dbReference type="Pfam" id="PF07378">
    <property type="entry name" value="FlbT"/>
    <property type="match status" value="1"/>
</dbReference>
<name>A0A5B8L3Z9_9HYPH</name>
<dbReference type="GO" id="GO:0006402">
    <property type="term" value="P:mRNA catabolic process"/>
    <property type="evidence" value="ECO:0007669"/>
    <property type="project" value="InterPro"/>
</dbReference>
<keyword evidence="5" id="KW-0282">Flagellum</keyword>
<evidence type="ECO:0000256" key="3">
    <source>
        <dbReference type="ARBA" id="ARBA00022884"/>
    </source>
</evidence>
<accession>A0A5B8L3Z9</accession>
<dbReference type="Proteomes" id="UP000321389">
    <property type="component" value="Chromosome"/>
</dbReference>
<keyword evidence="5" id="KW-0966">Cell projection</keyword>
<evidence type="ECO:0000256" key="2">
    <source>
        <dbReference type="ARBA" id="ARBA00022795"/>
    </source>
</evidence>
<dbReference type="GO" id="GO:0044781">
    <property type="term" value="P:bacterial-type flagellum organization"/>
    <property type="evidence" value="ECO:0007669"/>
    <property type="project" value="UniProtKB-KW"/>
</dbReference>
<comment type="function">
    <text evidence="4">Has a post-transcriptional repressor function in flagellum biogenesis. Associates with the 5'-UTR of fljK mRNA and promotes its degradation.</text>
</comment>
<protein>
    <recommendedName>
        <fullName evidence="4">Probable flagellum biosynthesis repressor protein FlbT</fullName>
    </recommendedName>
</protein>
<keyword evidence="3 4" id="KW-0694">RNA-binding</keyword>
<gene>
    <name evidence="4 5" type="primary">flbT</name>
    <name evidence="5" type="ORF">FQ775_21395</name>
</gene>
<sequence length="148" mass="16973">MKNTLRISLKANEKIYINGAVVKVDRKTSIEFLNDVQFLLENHVMQPEDACTPLRQLYFIVQVILMNPSDSADAREMFRRSLPLLLASFSNEQVRASLKHVDRLLSEEHTYEALKMIRGLFPLERAIMAEQEAMQKPIENLALEALAS</sequence>
<evidence type="ECO:0000256" key="1">
    <source>
        <dbReference type="ARBA" id="ARBA00022491"/>
    </source>
</evidence>
<keyword evidence="6" id="KW-1185">Reference proteome</keyword>
<comment type="similarity">
    <text evidence="4">Belongs to the FlbT family.</text>
</comment>
<organism evidence="5 6">
    <name type="scientific">Nitratireductor mangrovi</name>
    <dbReference type="NCBI Taxonomy" id="2599600"/>
    <lineage>
        <taxon>Bacteria</taxon>
        <taxon>Pseudomonadati</taxon>
        <taxon>Pseudomonadota</taxon>
        <taxon>Alphaproteobacteria</taxon>
        <taxon>Hyphomicrobiales</taxon>
        <taxon>Phyllobacteriaceae</taxon>
        <taxon>Nitratireductor</taxon>
    </lineage>
</organism>
<evidence type="ECO:0000313" key="6">
    <source>
        <dbReference type="Proteomes" id="UP000321389"/>
    </source>
</evidence>
<evidence type="ECO:0000313" key="5">
    <source>
        <dbReference type="EMBL" id="QDZ02721.1"/>
    </source>
</evidence>
<keyword evidence="1 4" id="KW-0678">Repressor</keyword>
<dbReference type="EMBL" id="CP042301">
    <property type="protein sequence ID" value="QDZ02721.1"/>
    <property type="molecule type" value="Genomic_DNA"/>
</dbReference>
<dbReference type="GO" id="GO:0048027">
    <property type="term" value="F:mRNA 5'-UTR binding"/>
    <property type="evidence" value="ECO:0007669"/>
    <property type="project" value="UniProtKB-UniRule"/>
</dbReference>
<proteinExistence type="inferred from homology"/>
<reference evidence="5" key="1">
    <citation type="submission" date="2020-04" db="EMBL/GenBank/DDBJ databases">
        <title>Nitratireductor sp. nov. isolated from mangrove soil.</title>
        <authorList>
            <person name="Ye Y."/>
        </authorList>
    </citation>
    <scope>NUCLEOTIDE SEQUENCE</scope>
    <source>
        <strain evidence="5">SY7</strain>
    </source>
</reference>
<dbReference type="NCBIfam" id="NF001995">
    <property type="entry name" value="PRK00794.1-1"/>
    <property type="match status" value="1"/>
</dbReference>
<dbReference type="HAMAP" id="MF_00783">
    <property type="entry name" value="FlbT"/>
    <property type="match status" value="1"/>
</dbReference>
<dbReference type="AlphaFoldDB" id="A0A5B8L3Z9"/>
<dbReference type="PIRSF" id="PIRSF009533">
    <property type="entry name" value="FlbT"/>
    <property type="match status" value="1"/>
</dbReference>
<keyword evidence="2 4" id="KW-1005">Bacterial flagellum biogenesis</keyword>
<dbReference type="GO" id="GO:1902209">
    <property type="term" value="P:negative regulation of bacterial-type flagellum assembly"/>
    <property type="evidence" value="ECO:0007669"/>
    <property type="project" value="UniProtKB-UniRule"/>
</dbReference>
<evidence type="ECO:0000256" key="4">
    <source>
        <dbReference type="HAMAP-Rule" id="MF_00783"/>
    </source>
</evidence>
<keyword evidence="5" id="KW-0969">Cilium</keyword>
<dbReference type="OrthoDB" id="7932924at2"/>
<dbReference type="RefSeq" id="WP_146301356.1">
    <property type="nucleotide sequence ID" value="NZ_CP042301.2"/>
</dbReference>
<dbReference type="KEGG" id="niy:FQ775_21395"/>
<dbReference type="InterPro" id="IPR009967">
    <property type="entry name" value="Flagellum_FlbT"/>
</dbReference>